<evidence type="ECO:0000313" key="13">
    <source>
        <dbReference type="EMBL" id="CAH0107020.1"/>
    </source>
</evidence>
<evidence type="ECO:0000259" key="12">
    <source>
        <dbReference type="PROSITE" id="PS50011"/>
    </source>
</evidence>
<keyword evidence="6" id="KW-0418">Kinase</keyword>
<dbReference type="Gene3D" id="3.30.200.20">
    <property type="entry name" value="Phosphorylase Kinase, domain 1"/>
    <property type="match status" value="1"/>
</dbReference>
<dbReference type="PANTHER" id="PTHR11042:SF91">
    <property type="entry name" value="EUKARYOTIC TRANSLATION INITIATION FACTOR 2-ALPHA KINASE"/>
    <property type="match status" value="1"/>
</dbReference>
<dbReference type="GO" id="GO:0005634">
    <property type="term" value="C:nucleus"/>
    <property type="evidence" value="ECO:0007669"/>
    <property type="project" value="TreeGrafter"/>
</dbReference>
<dbReference type="Pfam" id="PF00069">
    <property type="entry name" value="Pkinase"/>
    <property type="match status" value="2"/>
</dbReference>
<dbReference type="PANTHER" id="PTHR11042">
    <property type="entry name" value="EUKARYOTIC TRANSLATION INITIATION FACTOR 2-ALPHA KINASE EIF2-ALPHA KINASE -RELATED"/>
    <property type="match status" value="1"/>
</dbReference>
<dbReference type="GO" id="GO:0004694">
    <property type="term" value="F:eukaryotic translation initiation factor 2alpha kinase activity"/>
    <property type="evidence" value="ECO:0007669"/>
    <property type="project" value="TreeGrafter"/>
</dbReference>
<evidence type="ECO:0000256" key="5">
    <source>
        <dbReference type="ARBA" id="ARBA00022741"/>
    </source>
</evidence>
<keyword evidence="5" id="KW-0547">Nucleotide-binding</keyword>
<protein>
    <recommendedName>
        <fullName evidence="1">non-specific serine/threonine protein kinase</fullName>
        <ecNumber evidence="1">2.7.11.1</ecNumber>
    </recommendedName>
    <alternativeName>
        <fullName evidence="9">Heme-regulated eukaryotic initiation factor eIF-2-alpha kinase</fullName>
    </alternativeName>
</protein>
<keyword evidence="7" id="KW-0067">ATP-binding</keyword>
<evidence type="ECO:0000313" key="14">
    <source>
        <dbReference type="Proteomes" id="UP000789390"/>
    </source>
</evidence>
<dbReference type="InterPro" id="IPR000719">
    <property type="entry name" value="Prot_kinase_dom"/>
</dbReference>
<dbReference type="InterPro" id="IPR011009">
    <property type="entry name" value="Kinase-like_dom_sf"/>
</dbReference>
<dbReference type="OrthoDB" id="1405469at2759"/>
<name>A0A8J2S0S7_9CRUS</name>
<dbReference type="Proteomes" id="UP000789390">
    <property type="component" value="Unassembled WGS sequence"/>
</dbReference>
<dbReference type="Gene3D" id="1.10.510.10">
    <property type="entry name" value="Transferase(Phosphotransferase) domain 1"/>
    <property type="match status" value="1"/>
</dbReference>
<dbReference type="PROSITE" id="PS00108">
    <property type="entry name" value="PROTEIN_KINASE_ST"/>
    <property type="match status" value="1"/>
</dbReference>
<evidence type="ECO:0000256" key="6">
    <source>
        <dbReference type="ARBA" id="ARBA00022777"/>
    </source>
</evidence>
<proteinExistence type="inferred from homology"/>
<dbReference type="GO" id="GO:0005524">
    <property type="term" value="F:ATP binding"/>
    <property type="evidence" value="ECO:0007669"/>
    <property type="project" value="UniProtKB-KW"/>
</dbReference>
<dbReference type="EMBL" id="CAKKLH010000246">
    <property type="protein sequence ID" value="CAH0107020.1"/>
    <property type="molecule type" value="Genomic_DNA"/>
</dbReference>
<feature type="domain" description="Protein kinase" evidence="12">
    <location>
        <begin position="144"/>
        <end position="580"/>
    </location>
</feature>
<dbReference type="SMART" id="SM00220">
    <property type="entry name" value="S_TKc"/>
    <property type="match status" value="1"/>
</dbReference>
<keyword evidence="4" id="KW-0808">Transferase</keyword>
<evidence type="ECO:0000256" key="1">
    <source>
        <dbReference type="ARBA" id="ARBA00012513"/>
    </source>
</evidence>
<keyword evidence="10" id="KW-0175">Coiled coil</keyword>
<evidence type="ECO:0000256" key="8">
    <source>
        <dbReference type="ARBA" id="ARBA00037982"/>
    </source>
</evidence>
<dbReference type="GO" id="GO:0005737">
    <property type="term" value="C:cytoplasm"/>
    <property type="evidence" value="ECO:0007669"/>
    <property type="project" value="TreeGrafter"/>
</dbReference>
<dbReference type="InterPro" id="IPR008271">
    <property type="entry name" value="Ser/Thr_kinase_AS"/>
</dbReference>
<accession>A0A8J2S0S7</accession>
<sequence length="636" mass="71371">MNFLPMPITTFDGGPTEEPTSLATTLRHQFPHVLLIECMLERMCAIYETDSAKQKELYDELRKYFIRFRLLPPTAGFPEMAGVRMKISSDLNKLFCLAKHQIATSRQTPTSGGSLVLANPSTGSIWSSTDGSEHLFTSRYQLDFKEMEFIAAGGFGVVYKAFNFIDNMEYAIKKILIGPKSAAKILREVHLLSQLHHPNIVAYKSAWLEYCPPQTFHEILQHTMKDESSTYSKEGRLSTLNMSSSQSREKFRSSSLLNSSSSDSVVFESETPTNASPLERCPPQNLNGIVQHTKDFSISSHRSSTVNISSSYSRNCEMVMSSHRIDSSSNDSIVFESDTPTNSSSRSYSQTHCEVGTKNRSVVLSSSWGFNRIFPSPAMLLYIQMQLCPQTLRGWLKNRNGRIRALNSIELELSIFLQIVQGINYIHNNNIIHRDIKPENIFVDATANQVLIGDFGLAVLSFTNEPNSAISTKVPVVTRTATRGVGTQTYAAPEQLASREPDAKSDIYSLGIVLLELLNPFDTDMERYKTIETLRTRSEVPVEMGIKWPNMAKLIIKMISRDRALRPSAAEVIFCLNSDLSTSQTAACASNQLNHDELLAEIEDLKRQIAEKDSIIEALTKKRPLPDWIANKLCKY</sequence>
<keyword evidence="2" id="KW-0723">Serine/threonine-protein kinase</keyword>
<feature type="region of interest" description="Disordered" evidence="11">
    <location>
        <begin position="227"/>
        <end position="246"/>
    </location>
</feature>
<evidence type="ECO:0000256" key="11">
    <source>
        <dbReference type="SAM" id="MobiDB-lite"/>
    </source>
</evidence>
<feature type="region of interest" description="Disordered" evidence="11">
    <location>
        <begin position="263"/>
        <end position="286"/>
    </location>
</feature>
<dbReference type="InterPro" id="IPR050339">
    <property type="entry name" value="CC_SR_Kinase"/>
</dbReference>
<dbReference type="SUPFAM" id="SSF56112">
    <property type="entry name" value="Protein kinase-like (PK-like)"/>
    <property type="match status" value="1"/>
</dbReference>
<keyword evidence="14" id="KW-1185">Reference proteome</keyword>
<dbReference type="EC" id="2.7.11.1" evidence="1"/>
<reference evidence="13" key="1">
    <citation type="submission" date="2021-11" db="EMBL/GenBank/DDBJ databases">
        <authorList>
            <person name="Schell T."/>
        </authorList>
    </citation>
    <scope>NUCLEOTIDE SEQUENCE</scope>
    <source>
        <strain evidence="13">M5</strain>
    </source>
</reference>
<dbReference type="PROSITE" id="PS50011">
    <property type="entry name" value="PROTEIN_KINASE_DOM"/>
    <property type="match status" value="1"/>
</dbReference>
<evidence type="ECO:0000256" key="10">
    <source>
        <dbReference type="SAM" id="Coils"/>
    </source>
</evidence>
<evidence type="ECO:0000256" key="2">
    <source>
        <dbReference type="ARBA" id="ARBA00022527"/>
    </source>
</evidence>
<comment type="similarity">
    <text evidence="8">Belongs to the protein kinase superfamily. Ser/Thr protein kinase family. GCN2 subfamily.</text>
</comment>
<feature type="compositionally biased region" description="Basic and acidic residues" evidence="11">
    <location>
        <begin position="227"/>
        <end position="236"/>
    </location>
</feature>
<evidence type="ECO:0000256" key="9">
    <source>
        <dbReference type="ARBA" id="ARBA00042914"/>
    </source>
</evidence>
<keyword evidence="3" id="KW-0597">Phosphoprotein</keyword>
<organism evidence="13 14">
    <name type="scientific">Daphnia galeata</name>
    <dbReference type="NCBI Taxonomy" id="27404"/>
    <lineage>
        <taxon>Eukaryota</taxon>
        <taxon>Metazoa</taxon>
        <taxon>Ecdysozoa</taxon>
        <taxon>Arthropoda</taxon>
        <taxon>Crustacea</taxon>
        <taxon>Branchiopoda</taxon>
        <taxon>Diplostraca</taxon>
        <taxon>Cladocera</taxon>
        <taxon>Anomopoda</taxon>
        <taxon>Daphniidae</taxon>
        <taxon>Daphnia</taxon>
    </lineage>
</organism>
<feature type="coiled-coil region" evidence="10">
    <location>
        <begin position="588"/>
        <end position="622"/>
    </location>
</feature>
<evidence type="ECO:0000256" key="3">
    <source>
        <dbReference type="ARBA" id="ARBA00022553"/>
    </source>
</evidence>
<dbReference type="InterPro" id="IPR054521">
    <property type="entry name" value="HRI2_3H"/>
</dbReference>
<comment type="caution">
    <text evidence="13">The sequence shown here is derived from an EMBL/GenBank/DDBJ whole genome shotgun (WGS) entry which is preliminary data.</text>
</comment>
<dbReference type="Pfam" id="PF22949">
    <property type="entry name" value="HRI2_3H"/>
    <property type="match status" value="1"/>
</dbReference>
<evidence type="ECO:0000256" key="7">
    <source>
        <dbReference type="ARBA" id="ARBA00022840"/>
    </source>
</evidence>
<dbReference type="AlphaFoldDB" id="A0A8J2S0S7"/>
<gene>
    <name evidence="13" type="ORF">DGAL_LOCUS10304</name>
</gene>
<evidence type="ECO:0000256" key="4">
    <source>
        <dbReference type="ARBA" id="ARBA00022679"/>
    </source>
</evidence>